<keyword evidence="2" id="KW-1185">Reference proteome</keyword>
<comment type="caution">
    <text evidence="1">The sequence shown here is derived from an EMBL/GenBank/DDBJ whole genome shotgun (WGS) entry which is preliminary data.</text>
</comment>
<name>A0A2Y9BDU9_9FIRM</name>
<evidence type="ECO:0000313" key="2">
    <source>
        <dbReference type="Proteomes" id="UP000245845"/>
    </source>
</evidence>
<dbReference type="AlphaFoldDB" id="A0A2Y9BDU9"/>
<organism evidence="1 2">
    <name type="scientific">Faecalicatena orotica</name>
    <dbReference type="NCBI Taxonomy" id="1544"/>
    <lineage>
        <taxon>Bacteria</taxon>
        <taxon>Bacillati</taxon>
        <taxon>Bacillota</taxon>
        <taxon>Clostridia</taxon>
        <taxon>Lachnospirales</taxon>
        <taxon>Lachnospiraceae</taxon>
        <taxon>Faecalicatena</taxon>
    </lineage>
</organism>
<protein>
    <submittedName>
        <fullName evidence="1">Uncharacterized protein</fullName>
    </submittedName>
</protein>
<evidence type="ECO:0000313" key="1">
    <source>
        <dbReference type="EMBL" id="PWJ28944.1"/>
    </source>
</evidence>
<proteinExistence type="predicted"/>
<sequence length="62" mass="7066">MLYLINAKEQRAKIIVGFLLYSSSDTVTLQLLKTVRKVIIIKKKNTKEGRKNECLAESNSIL</sequence>
<accession>A0A2Y9BDU9</accession>
<reference evidence="1 2" key="1">
    <citation type="submission" date="2018-05" db="EMBL/GenBank/DDBJ databases">
        <title>The Hungate 1000. A catalogue of reference genomes from the rumen microbiome.</title>
        <authorList>
            <person name="Kelly W."/>
        </authorList>
    </citation>
    <scope>NUCLEOTIDE SEQUENCE [LARGE SCALE GENOMIC DNA]</scope>
    <source>
        <strain evidence="1 2">NLAE-zl-C242</strain>
    </source>
</reference>
<dbReference type="Proteomes" id="UP000245845">
    <property type="component" value="Unassembled WGS sequence"/>
</dbReference>
<gene>
    <name evidence="1" type="ORF">A8806_10792</name>
</gene>
<dbReference type="EMBL" id="QGDL01000007">
    <property type="protein sequence ID" value="PWJ28944.1"/>
    <property type="molecule type" value="Genomic_DNA"/>
</dbReference>